<dbReference type="PANTHER" id="PTHR46263">
    <property type="entry name" value="ARMADILLO REPEAT-CONTAINING PROTEIN 7"/>
    <property type="match status" value="1"/>
</dbReference>
<reference evidence="1" key="1">
    <citation type="submission" date="2019-03" db="EMBL/GenBank/DDBJ databases">
        <title>Long read genome sequence of the mycoparasitic Pythium oligandrum ATCC 38472 isolated from sugarbeet rhizosphere.</title>
        <authorList>
            <person name="Gaulin E."/>
        </authorList>
    </citation>
    <scope>NUCLEOTIDE SEQUENCE</scope>
    <source>
        <strain evidence="1">ATCC 38472_TT</strain>
    </source>
</reference>
<dbReference type="InterPro" id="IPR042462">
    <property type="entry name" value="ARMC7"/>
</dbReference>
<dbReference type="EMBL" id="SPLM01000110">
    <property type="protein sequence ID" value="TMW58906.1"/>
    <property type="molecule type" value="Genomic_DNA"/>
</dbReference>
<dbReference type="Gene3D" id="1.25.10.10">
    <property type="entry name" value="Leucine-rich Repeat Variant"/>
    <property type="match status" value="1"/>
</dbReference>
<dbReference type="Proteomes" id="UP000794436">
    <property type="component" value="Unassembled WGS sequence"/>
</dbReference>
<keyword evidence="2" id="KW-1185">Reference proteome</keyword>
<dbReference type="PANTHER" id="PTHR46263:SF1">
    <property type="entry name" value="ARMADILLO REPEAT-CONTAINING PROTEIN 7"/>
    <property type="match status" value="1"/>
</dbReference>
<dbReference type="OrthoDB" id="201709at2759"/>
<dbReference type="SUPFAM" id="SSF48371">
    <property type="entry name" value="ARM repeat"/>
    <property type="match status" value="1"/>
</dbReference>
<protein>
    <recommendedName>
        <fullName evidence="3">Armadillo repeat-containing protein 7</fullName>
    </recommendedName>
</protein>
<dbReference type="InterPro" id="IPR016024">
    <property type="entry name" value="ARM-type_fold"/>
</dbReference>
<evidence type="ECO:0000313" key="1">
    <source>
        <dbReference type="EMBL" id="TMW58906.1"/>
    </source>
</evidence>
<sequence length="210" mass="23629">MLSTPARLAQRQGKYGTPRHEYLQQLVRDYARTPHHLRREEIVAQLANFAYDPINYAAFRELHVMELFGDLINTTTTDATQKESESESKTRRLLVEFAMGGICNCVCDPALQRSFLALDGASQVLSYVMKLTLEDFTSEKTEDSVAFNTTLSALTICFFLLDSEAFVELTEDHVVTQLTTLLQHSNTQIANIAAAFLTRSQELIASVHAY</sequence>
<name>A0A8K1FE01_PYTOL</name>
<evidence type="ECO:0000313" key="2">
    <source>
        <dbReference type="Proteomes" id="UP000794436"/>
    </source>
</evidence>
<proteinExistence type="predicted"/>
<comment type="caution">
    <text evidence="1">The sequence shown here is derived from an EMBL/GenBank/DDBJ whole genome shotgun (WGS) entry which is preliminary data.</text>
</comment>
<evidence type="ECO:0008006" key="3">
    <source>
        <dbReference type="Google" id="ProtNLM"/>
    </source>
</evidence>
<organism evidence="1 2">
    <name type="scientific">Pythium oligandrum</name>
    <name type="common">Mycoparasitic fungus</name>
    <dbReference type="NCBI Taxonomy" id="41045"/>
    <lineage>
        <taxon>Eukaryota</taxon>
        <taxon>Sar</taxon>
        <taxon>Stramenopiles</taxon>
        <taxon>Oomycota</taxon>
        <taxon>Peronosporomycetes</taxon>
        <taxon>Pythiales</taxon>
        <taxon>Pythiaceae</taxon>
        <taxon>Pythium</taxon>
    </lineage>
</organism>
<gene>
    <name evidence="1" type="ORF">Poli38472_007051</name>
</gene>
<dbReference type="AlphaFoldDB" id="A0A8K1FE01"/>
<accession>A0A8K1FE01</accession>
<dbReference type="InterPro" id="IPR011989">
    <property type="entry name" value="ARM-like"/>
</dbReference>